<dbReference type="SMART" id="SM00267">
    <property type="entry name" value="GGDEF"/>
    <property type="match status" value="1"/>
</dbReference>
<dbReference type="PANTHER" id="PTHR45138:SF9">
    <property type="entry name" value="DIGUANYLATE CYCLASE DGCM-RELATED"/>
    <property type="match status" value="1"/>
</dbReference>
<feature type="domain" description="GGDEF" evidence="5">
    <location>
        <begin position="264"/>
        <end position="401"/>
    </location>
</feature>
<dbReference type="OrthoDB" id="9812260at2"/>
<sequence>MKLQGSNLLERKEIQKLLGKDLNFVWFPATLEKDYRFQYQNEAAHEFRYRGPIILLLYLFLSYGIYQLLPPEQVGLWLKLYSCVGIIVFVAWGFSWFEKMHQWFDWYATIGSTIAIAISFTIVNLVYDEQGSVLLHAAIMYAVVIVYGFVGLRFYVAILAGWLGGALGTLVSMFFSDEIAWTLLNRTYTFSSFLGMALAYVTDRHHRENYLQSCLLELHRIEMVQQTQQLEVMSRQDALTGIANRRYLDEMLEEEWYRAMRHQTPLSLMMIDIDYFKAYNDSLGHLAGDQCLIKIAHAITDIATRSGELVARYGGEEFVILLPMTTQQHAIRQAERLLRSIKNLTIPHPASEISQHVTLSIGVVSYVPQMNEDVNDFLYCADHALYKAKSRGRDGYVFAHLAPQSLSNTKAS</sequence>
<accession>A0A1S8CU15</accession>
<proteinExistence type="predicted"/>
<feature type="transmembrane region" description="Helical" evidence="4">
    <location>
        <begin position="155"/>
        <end position="175"/>
    </location>
</feature>
<evidence type="ECO:0000313" key="6">
    <source>
        <dbReference type="EMBL" id="ONG39768.1"/>
    </source>
</evidence>
<evidence type="ECO:0000256" key="2">
    <source>
        <dbReference type="ARBA" id="ARBA00012528"/>
    </source>
</evidence>
<dbReference type="Pfam" id="PF00990">
    <property type="entry name" value="GGDEF"/>
    <property type="match status" value="1"/>
</dbReference>
<comment type="caution">
    <text evidence="6">The sequence shown here is derived from an EMBL/GenBank/DDBJ whole genome shotgun (WGS) entry which is preliminary data.</text>
</comment>
<dbReference type="SUPFAM" id="SSF55073">
    <property type="entry name" value="Nucleotide cyclase"/>
    <property type="match status" value="1"/>
</dbReference>
<feature type="transmembrane region" description="Helical" evidence="4">
    <location>
        <begin position="133"/>
        <end position="150"/>
    </location>
</feature>
<dbReference type="AlphaFoldDB" id="A0A1S8CU15"/>
<dbReference type="RefSeq" id="WP_076878131.1">
    <property type="nucleotide sequence ID" value="NZ_MLCN01000022.1"/>
</dbReference>
<dbReference type="InterPro" id="IPR029787">
    <property type="entry name" value="Nucleotide_cyclase"/>
</dbReference>
<name>A0A1S8CU15_9GAMM</name>
<feature type="transmembrane region" description="Helical" evidence="4">
    <location>
        <begin position="75"/>
        <end position="94"/>
    </location>
</feature>
<dbReference type="Proteomes" id="UP000192132">
    <property type="component" value="Unassembled WGS sequence"/>
</dbReference>
<reference evidence="6 7" key="1">
    <citation type="submission" date="2016-10" db="EMBL/GenBank/DDBJ databases">
        <title>Draft Genome sequence of Alkanindiges sp. strain H1.</title>
        <authorList>
            <person name="Subhash Y."/>
            <person name="Lee S."/>
        </authorList>
    </citation>
    <scope>NUCLEOTIDE SEQUENCE [LARGE SCALE GENOMIC DNA]</scope>
    <source>
        <strain evidence="6 7">H1</strain>
    </source>
</reference>
<dbReference type="Gene3D" id="3.30.70.270">
    <property type="match status" value="1"/>
</dbReference>
<keyword evidence="4" id="KW-1133">Transmembrane helix</keyword>
<evidence type="ECO:0000256" key="3">
    <source>
        <dbReference type="ARBA" id="ARBA00034247"/>
    </source>
</evidence>
<dbReference type="GO" id="GO:0005886">
    <property type="term" value="C:plasma membrane"/>
    <property type="evidence" value="ECO:0007669"/>
    <property type="project" value="TreeGrafter"/>
</dbReference>
<feature type="transmembrane region" description="Helical" evidence="4">
    <location>
        <begin position="106"/>
        <end position="127"/>
    </location>
</feature>
<dbReference type="GO" id="GO:0043709">
    <property type="term" value="P:cell adhesion involved in single-species biofilm formation"/>
    <property type="evidence" value="ECO:0007669"/>
    <property type="project" value="TreeGrafter"/>
</dbReference>
<protein>
    <recommendedName>
        <fullName evidence="2">diguanylate cyclase</fullName>
        <ecNumber evidence="2">2.7.7.65</ecNumber>
    </recommendedName>
</protein>
<dbReference type="GO" id="GO:0052621">
    <property type="term" value="F:diguanylate cyclase activity"/>
    <property type="evidence" value="ECO:0007669"/>
    <property type="project" value="UniProtKB-EC"/>
</dbReference>
<evidence type="ECO:0000259" key="5">
    <source>
        <dbReference type="PROSITE" id="PS50887"/>
    </source>
</evidence>
<comment type="catalytic activity">
    <reaction evidence="3">
        <text>2 GTP = 3',3'-c-di-GMP + 2 diphosphate</text>
        <dbReference type="Rhea" id="RHEA:24898"/>
        <dbReference type="ChEBI" id="CHEBI:33019"/>
        <dbReference type="ChEBI" id="CHEBI:37565"/>
        <dbReference type="ChEBI" id="CHEBI:58805"/>
        <dbReference type="EC" id="2.7.7.65"/>
    </reaction>
</comment>
<dbReference type="EMBL" id="MLCN01000022">
    <property type="protein sequence ID" value="ONG39768.1"/>
    <property type="molecule type" value="Genomic_DNA"/>
</dbReference>
<dbReference type="InterPro" id="IPR000160">
    <property type="entry name" value="GGDEF_dom"/>
</dbReference>
<dbReference type="CDD" id="cd01949">
    <property type="entry name" value="GGDEF"/>
    <property type="match status" value="1"/>
</dbReference>
<gene>
    <name evidence="6" type="ORF">BKE30_08205</name>
</gene>
<dbReference type="InterPro" id="IPR043128">
    <property type="entry name" value="Rev_trsase/Diguanyl_cyclase"/>
</dbReference>
<feature type="transmembrane region" description="Helical" evidence="4">
    <location>
        <begin position="53"/>
        <end position="69"/>
    </location>
</feature>
<dbReference type="PROSITE" id="PS50887">
    <property type="entry name" value="GGDEF"/>
    <property type="match status" value="1"/>
</dbReference>
<keyword evidence="4" id="KW-0472">Membrane</keyword>
<dbReference type="GO" id="GO:1902201">
    <property type="term" value="P:negative regulation of bacterial-type flagellum-dependent cell motility"/>
    <property type="evidence" value="ECO:0007669"/>
    <property type="project" value="TreeGrafter"/>
</dbReference>
<dbReference type="STRING" id="1907941.BKE30_08205"/>
<keyword evidence="7" id="KW-1185">Reference proteome</keyword>
<evidence type="ECO:0000313" key="7">
    <source>
        <dbReference type="Proteomes" id="UP000192132"/>
    </source>
</evidence>
<comment type="cofactor">
    <cofactor evidence="1">
        <name>Mg(2+)</name>
        <dbReference type="ChEBI" id="CHEBI:18420"/>
    </cofactor>
</comment>
<keyword evidence="4" id="KW-0812">Transmembrane</keyword>
<organism evidence="6 7">
    <name type="scientific">Alkanindiges hydrocarboniclasticus</name>
    <dbReference type="NCBI Taxonomy" id="1907941"/>
    <lineage>
        <taxon>Bacteria</taxon>
        <taxon>Pseudomonadati</taxon>
        <taxon>Pseudomonadota</taxon>
        <taxon>Gammaproteobacteria</taxon>
        <taxon>Moraxellales</taxon>
        <taxon>Moraxellaceae</taxon>
        <taxon>Alkanindiges</taxon>
    </lineage>
</organism>
<dbReference type="PANTHER" id="PTHR45138">
    <property type="entry name" value="REGULATORY COMPONENTS OF SENSORY TRANSDUCTION SYSTEM"/>
    <property type="match status" value="1"/>
</dbReference>
<dbReference type="EC" id="2.7.7.65" evidence="2"/>
<evidence type="ECO:0000256" key="1">
    <source>
        <dbReference type="ARBA" id="ARBA00001946"/>
    </source>
</evidence>
<dbReference type="NCBIfam" id="TIGR00254">
    <property type="entry name" value="GGDEF"/>
    <property type="match status" value="1"/>
</dbReference>
<dbReference type="FunFam" id="3.30.70.270:FF:000001">
    <property type="entry name" value="Diguanylate cyclase domain protein"/>
    <property type="match status" value="1"/>
</dbReference>
<evidence type="ECO:0000256" key="4">
    <source>
        <dbReference type="SAM" id="Phobius"/>
    </source>
</evidence>
<dbReference type="InterPro" id="IPR050469">
    <property type="entry name" value="Diguanylate_Cyclase"/>
</dbReference>